<dbReference type="Pfam" id="PF04055">
    <property type="entry name" value="Radical_SAM"/>
    <property type="match status" value="1"/>
</dbReference>
<dbReference type="PANTHER" id="PTHR22976">
    <property type="entry name" value="BIOTIN SYNTHASE"/>
    <property type="match status" value="1"/>
</dbReference>
<evidence type="ECO:0000256" key="10">
    <source>
        <dbReference type="ARBA" id="ARBA00022756"/>
    </source>
</evidence>
<keyword evidence="11 16" id="KW-0408">Iron</keyword>
<dbReference type="InterPro" id="IPR006638">
    <property type="entry name" value="Elp3/MiaA/NifB-like_rSAM"/>
</dbReference>
<comment type="pathway">
    <text evidence="1 16">Cofactor biosynthesis; biotin biosynthesis; biotin from 7,8-diaminononanoate: step 2/2.</text>
</comment>
<feature type="binding site" evidence="16 17">
    <location>
        <position position="71"/>
    </location>
    <ligand>
        <name>[4Fe-4S] cluster</name>
        <dbReference type="ChEBI" id="CHEBI:49883"/>
        <note>4Fe-4S-S-AdoMet</note>
    </ligand>
</feature>
<dbReference type="GO" id="GO:0051537">
    <property type="term" value="F:2 iron, 2 sulfur cluster binding"/>
    <property type="evidence" value="ECO:0007669"/>
    <property type="project" value="UniProtKB-KW"/>
</dbReference>
<dbReference type="FunFam" id="3.20.20.70:FF:000026">
    <property type="entry name" value="Biotin synthase"/>
    <property type="match status" value="1"/>
</dbReference>
<keyword evidence="8 16" id="KW-0001">2Fe-2S</keyword>
<dbReference type="NCBIfam" id="TIGR00433">
    <property type="entry name" value="bioB"/>
    <property type="match status" value="1"/>
</dbReference>
<dbReference type="UniPathway" id="UPA00078">
    <property type="reaction ID" value="UER00162"/>
</dbReference>
<dbReference type="PANTHER" id="PTHR22976:SF2">
    <property type="entry name" value="BIOTIN SYNTHASE, MITOCHONDRIAL"/>
    <property type="match status" value="1"/>
</dbReference>
<dbReference type="InterPro" id="IPR002684">
    <property type="entry name" value="Biotin_synth/BioAB"/>
</dbReference>
<evidence type="ECO:0000256" key="15">
    <source>
        <dbReference type="ARBA" id="ARBA00070199"/>
    </source>
</evidence>
<evidence type="ECO:0000313" key="20">
    <source>
        <dbReference type="Proteomes" id="UP000190188"/>
    </source>
</evidence>
<evidence type="ECO:0000256" key="8">
    <source>
        <dbReference type="ARBA" id="ARBA00022714"/>
    </source>
</evidence>
<organism evidence="19 20">
    <name type="scientific">Paenibacillus selenitireducens</name>
    <dbReference type="NCBI Taxonomy" id="1324314"/>
    <lineage>
        <taxon>Bacteria</taxon>
        <taxon>Bacillati</taxon>
        <taxon>Bacillota</taxon>
        <taxon>Bacilli</taxon>
        <taxon>Bacillales</taxon>
        <taxon>Paenibacillaceae</taxon>
        <taxon>Paenibacillus</taxon>
    </lineage>
</organism>
<evidence type="ECO:0000256" key="17">
    <source>
        <dbReference type="PIRSR" id="PIRSR001619-1"/>
    </source>
</evidence>
<keyword evidence="20" id="KW-1185">Reference proteome</keyword>
<evidence type="ECO:0000259" key="18">
    <source>
        <dbReference type="PROSITE" id="PS51918"/>
    </source>
</evidence>
<evidence type="ECO:0000256" key="1">
    <source>
        <dbReference type="ARBA" id="ARBA00004942"/>
    </source>
</evidence>
<dbReference type="GO" id="GO:0005506">
    <property type="term" value="F:iron ion binding"/>
    <property type="evidence" value="ECO:0007669"/>
    <property type="project" value="UniProtKB-UniRule"/>
</dbReference>
<feature type="binding site" evidence="16 17">
    <location>
        <position position="75"/>
    </location>
    <ligand>
        <name>[4Fe-4S] cluster</name>
        <dbReference type="ChEBI" id="CHEBI:49883"/>
        <note>4Fe-4S-S-AdoMet</note>
    </ligand>
</feature>
<evidence type="ECO:0000256" key="7">
    <source>
        <dbReference type="ARBA" id="ARBA00022691"/>
    </source>
</evidence>
<dbReference type="Gene3D" id="3.20.20.70">
    <property type="entry name" value="Aldolase class I"/>
    <property type="match status" value="1"/>
</dbReference>
<dbReference type="InterPro" id="IPR007197">
    <property type="entry name" value="rSAM"/>
</dbReference>
<comment type="similarity">
    <text evidence="2 16">Belongs to the radical SAM superfamily. Biotin synthase family.</text>
</comment>
<dbReference type="OrthoDB" id="9786826at2"/>
<dbReference type="GO" id="GO:0004076">
    <property type="term" value="F:biotin synthase activity"/>
    <property type="evidence" value="ECO:0007669"/>
    <property type="project" value="UniProtKB-UniRule"/>
</dbReference>
<dbReference type="SFLD" id="SFLDG01060">
    <property type="entry name" value="BATS_domain_containing"/>
    <property type="match status" value="1"/>
</dbReference>
<feature type="binding site" evidence="16 17">
    <location>
        <position position="207"/>
    </location>
    <ligand>
        <name>[2Fe-2S] cluster</name>
        <dbReference type="ChEBI" id="CHEBI:190135"/>
    </ligand>
</feature>
<name>A0A1T2X6N4_9BACL</name>
<dbReference type="SFLD" id="SFLDS00029">
    <property type="entry name" value="Radical_SAM"/>
    <property type="match status" value="1"/>
</dbReference>
<comment type="catalytic activity">
    <reaction evidence="13 16">
        <text>(4R,5S)-dethiobiotin + (sulfur carrier)-SH + 2 reduced [2Fe-2S]-[ferredoxin] + 2 S-adenosyl-L-methionine = (sulfur carrier)-H + biotin + 2 5'-deoxyadenosine + 2 L-methionine + 2 oxidized [2Fe-2S]-[ferredoxin]</text>
        <dbReference type="Rhea" id="RHEA:22060"/>
        <dbReference type="Rhea" id="RHEA-COMP:10000"/>
        <dbReference type="Rhea" id="RHEA-COMP:10001"/>
        <dbReference type="Rhea" id="RHEA-COMP:14737"/>
        <dbReference type="Rhea" id="RHEA-COMP:14739"/>
        <dbReference type="ChEBI" id="CHEBI:17319"/>
        <dbReference type="ChEBI" id="CHEBI:29917"/>
        <dbReference type="ChEBI" id="CHEBI:33737"/>
        <dbReference type="ChEBI" id="CHEBI:33738"/>
        <dbReference type="ChEBI" id="CHEBI:57586"/>
        <dbReference type="ChEBI" id="CHEBI:57844"/>
        <dbReference type="ChEBI" id="CHEBI:59789"/>
        <dbReference type="ChEBI" id="CHEBI:64428"/>
        <dbReference type="ChEBI" id="CHEBI:149473"/>
        <dbReference type="EC" id="2.8.1.6"/>
    </reaction>
</comment>
<dbReference type="SFLD" id="SFLDG01278">
    <property type="entry name" value="biotin_synthase_like"/>
    <property type="match status" value="1"/>
</dbReference>
<feature type="binding site" evidence="16 17">
    <location>
        <position position="277"/>
    </location>
    <ligand>
        <name>[2Fe-2S] cluster</name>
        <dbReference type="ChEBI" id="CHEBI:190135"/>
    </ligand>
</feature>
<dbReference type="InterPro" id="IPR024177">
    <property type="entry name" value="Biotin_synthase"/>
</dbReference>
<dbReference type="Pfam" id="PF06968">
    <property type="entry name" value="BATS"/>
    <property type="match status" value="1"/>
</dbReference>
<evidence type="ECO:0000256" key="9">
    <source>
        <dbReference type="ARBA" id="ARBA00022723"/>
    </source>
</evidence>
<reference evidence="19 20" key="1">
    <citation type="submission" date="2017-01" db="EMBL/GenBank/DDBJ databases">
        <title>Genome analysis of Paenibacillus selenitrireducens ES3-24.</title>
        <authorList>
            <person name="Xu D."/>
            <person name="Yao R."/>
            <person name="Zheng S."/>
        </authorList>
    </citation>
    <scope>NUCLEOTIDE SEQUENCE [LARGE SCALE GENOMIC DNA]</scope>
    <source>
        <strain evidence="19 20">ES3-24</strain>
    </source>
</reference>
<dbReference type="RefSeq" id="WP_078500743.1">
    <property type="nucleotide sequence ID" value="NZ_MSZX01000008.1"/>
</dbReference>
<dbReference type="EMBL" id="MSZX01000008">
    <property type="protein sequence ID" value="OPA75539.1"/>
    <property type="molecule type" value="Genomic_DNA"/>
</dbReference>
<feature type="binding site" evidence="16 17">
    <location>
        <position position="78"/>
    </location>
    <ligand>
        <name>[4Fe-4S] cluster</name>
        <dbReference type="ChEBI" id="CHEBI:49883"/>
        <note>4Fe-4S-S-AdoMet</note>
    </ligand>
</feature>
<evidence type="ECO:0000256" key="14">
    <source>
        <dbReference type="ARBA" id="ARBA00057568"/>
    </source>
</evidence>
<evidence type="ECO:0000256" key="13">
    <source>
        <dbReference type="ARBA" id="ARBA00051157"/>
    </source>
</evidence>
<keyword evidence="10 16" id="KW-0093">Biotin biosynthesis</keyword>
<evidence type="ECO:0000256" key="16">
    <source>
        <dbReference type="HAMAP-Rule" id="MF_01694"/>
    </source>
</evidence>
<accession>A0A1T2X6N4</accession>
<keyword evidence="7 16" id="KW-0949">S-adenosyl-L-methionine</keyword>
<keyword evidence="9 16" id="KW-0479">Metal-binding</keyword>
<evidence type="ECO:0000256" key="12">
    <source>
        <dbReference type="ARBA" id="ARBA00023014"/>
    </source>
</evidence>
<evidence type="ECO:0000313" key="19">
    <source>
        <dbReference type="EMBL" id="OPA75539.1"/>
    </source>
</evidence>
<comment type="caution">
    <text evidence="19">The sequence shown here is derived from an EMBL/GenBank/DDBJ whole genome shotgun (WGS) entry which is preliminary data.</text>
</comment>
<comment type="cofactor">
    <cofactor evidence="16 17">
        <name>[4Fe-4S] cluster</name>
        <dbReference type="ChEBI" id="CHEBI:49883"/>
    </cofactor>
    <text evidence="16 17">Binds 1 [4Fe-4S] cluster. The cluster is coordinated with 3 cysteines and an exchangeable S-adenosyl-L-methionine.</text>
</comment>
<gene>
    <name evidence="16" type="primary">bioB</name>
    <name evidence="19" type="ORF">BVG16_19520</name>
</gene>
<evidence type="ECO:0000256" key="6">
    <source>
        <dbReference type="ARBA" id="ARBA00022679"/>
    </source>
</evidence>
<dbReference type="SMART" id="SM00876">
    <property type="entry name" value="BATS"/>
    <property type="match status" value="1"/>
</dbReference>
<evidence type="ECO:0000256" key="11">
    <source>
        <dbReference type="ARBA" id="ARBA00023004"/>
    </source>
</evidence>
<dbReference type="InterPro" id="IPR010722">
    <property type="entry name" value="BATS_dom"/>
</dbReference>
<evidence type="ECO:0000256" key="2">
    <source>
        <dbReference type="ARBA" id="ARBA00010765"/>
    </source>
</evidence>
<dbReference type="PROSITE" id="PS51918">
    <property type="entry name" value="RADICAL_SAM"/>
    <property type="match status" value="1"/>
</dbReference>
<protein>
    <recommendedName>
        <fullName evidence="15 16">Biotin synthase</fullName>
        <ecNumber evidence="4 16">2.8.1.6</ecNumber>
    </recommendedName>
</protein>
<evidence type="ECO:0000256" key="3">
    <source>
        <dbReference type="ARBA" id="ARBA00011738"/>
    </source>
</evidence>
<dbReference type="InterPro" id="IPR013785">
    <property type="entry name" value="Aldolase_TIM"/>
</dbReference>
<dbReference type="PIRSF" id="PIRSF001619">
    <property type="entry name" value="Biotin_synth"/>
    <property type="match status" value="1"/>
</dbReference>
<keyword evidence="12 16" id="KW-0411">Iron-sulfur</keyword>
<feature type="domain" description="Radical SAM core" evidence="18">
    <location>
        <begin position="53"/>
        <end position="282"/>
    </location>
</feature>
<proteinExistence type="inferred from homology"/>
<evidence type="ECO:0000256" key="5">
    <source>
        <dbReference type="ARBA" id="ARBA00022485"/>
    </source>
</evidence>
<dbReference type="GO" id="GO:0051539">
    <property type="term" value="F:4 iron, 4 sulfur cluster binding"/>
    <property type="evidence" value="ECO:0007669"/>
    <property type="project" value="UniProtKB-KW"/>
</dbReference>
<dbReference type="SMART" id="SM00729">
    <property type="entry name" value="Elp3"/>
    <property type="match status" value="1"/>
</dbReference>
<dbReference type="EC" id="2.8.1.6" evidence="4 16"/>
<comment type="cofactor">
    <cofactor evidence="17">
        <name>[2Fe-2S] cluster</name>
        <dbReference type="ChEBI" id="CHEBI:190135"/>
    </cofactor>
    <text evidence="17">Binds 1 [2Fe-2S] cluster. The cluster is coordinated with 3 cysteines and 1 arginine.</text>
</comment>
<evidence type="ECO:0000256" key="4">
    <source>
        <dbReference type="ARBA" id="ARBA00012236"/>
    </source>
</evidence>
<feature type="binding site" evidence="16 17">
    <location>
        <position position="115"/>
    </location>
    <ligand>
        <name>[2Fe-2S] cluster</name>
        <dbReference type="ChEBI" id="CHEBI:190135"/>
    </ligand>
</feature>
<dbReference type="STRING" id="1324314.BVG16_19520"/>
<dbReference type="InterPro" id="IPR058240">
    <property type="entry name" value="rSAM_sf"/>
</dbReference>
<dbReference type="CDD" id="cd01335">
    <property type="entry name" value="Radical_SAM"/>
    <property type="match status" value="1"/>
</dbReference>
<dbReference type="SUPFAM" id="SSF102114">
    <property type="entry name" value="Radical SAM enzymes"/>
    <property type="match status" value="1"/>
</dbReference>
<comment type="function">
    <text evidence="14 16">Catalyzes the conversion of dethiobiotin (DTB) to biotin by the insertion of a sulfur atom into dethiobiotin via a radical-based mechanism.</text>
</comment>
<dbReference type="Proteomes" id="UP000190188">
    <property type="component" value="Unassembled WGS sequence"/>
</dbReference>
<comment type="subunit">
    <text evidence="3 16">Homodimer.</text>
</comment>
<feature type="binding site" evidence="16 17">
    <location>
        <position position="147"/>
    </location>
    <ligand>
        <name>[2Fe-2S] cluster</name>
        <dbReference type="ChEBI" id="CHEBI:190135"/>
    </ligand>
</feature>
<comment type="cofactor">
    <cofactor evidence="16">
        <name>[2Fe-2S] cluster</name>
        <dbReference type="ChEBI" id="CHEBI:190135"/>
    </cofactor>
    <text evidence="16">Binds 1 [2Fe-2S] cluster. The cluster is coordinated with 3 cysteines and 1 arginine.</text>
</comment>
<keyword evidence="5 16" id="KW-0004">4Fe-4S</keyword>
<keyword evidence="6 16" id="KW-0808">Transferase</keyword>
<dbReference type="HAMAP" id="MF_01694">
    <property type="entry name" value="BioB"/>
    <property type="match status" value="1"/>
</dbReference>
<sequence length="332" mass="36254">MSTVGIAIDWNTYADKALRGELLTEQEALSVLEADDDELLAILQAAFRVRKHYFGKKVKLNLIINAKSGLCPEDCGYCSQSIVSKAPVEKYPLLEKDVLVDGARKAMEMQAGTYCIVASGKGPTPRELDHVIAAVEEIKSTMPMKICACLGILSQDQANRLKSAGVDRYNHNLNTSAGHFAHITSTHTYEDRVTTVDHAKASGMSPCSGCIVGMGESQADVVQVAYALRDLDADSIPVNFLNSIPGTPLETLKHLNPRYCLKVLALFRFICPTKEIRASGGREVNLRSLQPLALYAANSIFVGDYLTTEGQEATDDHRMIEDLGFEIELCAL</sequence>
<dbReference type="GO" id="GO:0009102">
    <property type="term" value="P:biotin biosynthetic process"/>
    <property type="evidence" value="ECO:0007669"/>
    <property type="project" value="UniProtKB-UniRule"/>
</dbReference>
<dbReference type="AlphaFoldDB" id="A0A1T2X6N4"/>